<accession>A0A939DDW5</accession>
<feature type="chain" id="PRO_5037511885" description="Protein-L-isoaspartate O-methyltransferase" evidence="8">
    <location>
        <begin position="28"/>
        <end position="248"/>
    </location>
</feature>
<keyword evidence="6 7" id="KW-0949">S-adenosyl-L-methionine</keyword>
<comment type="subcellular location">
    <subcellularLocation>
        <location evidence="1 7">Cytoplasm</location>
    </subcellularLocation>
</comment>
<comment type="catalytic activity">
    <reaction evidence="7">
        <text>[protein]-L-isoaspartate + S-adenosyl-L-methionine = [protein]-L-isoaspartate alpha-methyl ester + S-adenosyl-L-homocysteine</text>
        <dbReference type="Rhea" id="RHEA:12705"/>
        <dbReference type="Rhea" id="RHEA-COMP:12143"/>
        <dbReference type="Rhea" id="RHEA-COMP:12144"/>
        <dbReference type="ChEBI" id="CHEBI:57856"/>
        <dbReference type="ChEBI" id="CHEBI:59789"/>
        <dbReference type="ChEBI" id="CHEBI:90596"/>
        <dbReference type="ChEBI" id="CHEBI:90598"/>
        <dbReference type="EC" id="2.1.1.77"/>
    </reaction>
</comment>
<dbReference type="Gene3D" id="3.40.50.150">
    <property type="entry name" value="Vaccinia Virus protein VP39"/>
    <property type="match status" value="1"/>
</dbReference>
<evidence type="ECO:0000256" key="8">
    <source>
        <dbReference type="SAM" id="SignalP"/>
    </source>
</evidence>
<feature type="signal peptide" evidence="8">
    <location>
        <begin position="1"/>
        <end position="27"/>
    </location>
</feature>
<organism evidence="9 10">
    <name type="scientific">Parahaliea mediterranea</name>
    <dbReference type="NCBI Taxonomy" id="651086"/>
    <lineage>
        <taxon>Bacteria</taxon>
        <taxon>Pseudomonadati</taxon>
        <taxon>Pseudomonadota</taxon>
        <taxon>Gammaproteobacteria</taxon>
        <taxon>Cellvibrionales</taxon>
        <taxon>Halieaceae</taxon>
        <taxon>Parahaliea</taxon>
    </lineage>
</organism>
<dbReference type="InterPro" id="IPR000682">
    <property type="entry name" value="PCMT"/>
</dbReference>
<evidence type="ECO:0000256" key="7">
    <source>
        <dbReference type="HAMAP-Rule" id="MF_00090"/>
    </source>
</evidence>
<name>A0A939DDW5_9GAMM</name>
<dbReference type="PANTHER" id="PTHR11579:SF0">
    <property type="entry name" value="PROTEIN-L-ISOASPARTATE(D-ASPARTATE) O-METHYLTRANSFERASE"/>
    <property type="match status" value="1"/>
</dbReference>
<comment type="similarity">
    <text evidence="2 7">Belongs to the methyltransferase superfamily. L-isoaspartyl/D-aspartyl protein methyltransferase family.</text>
</comment>
<keyword evidence="10" id="KW-1185">Reference proteome</keyword>
<dbReference type="GO" id="GO:0004719">
    <property type="term" value="F:protein-L-isoaspartate (D-aspartate) O-methyltransferase activity"/>
    <property type="evidence" value="ECO:0007669"/>
    <property type="project" value="UniProtKB-UniRule"/>
</dbReference>
<proteinExistence type="inferred from homology"/>
<protein>
    <recommendedName>
        <fullName evidence="7">Protein-L-isoaspartate O-methyltransferase</fullName>
        <ecNumber evidence="7">2.1.1.77</ecNumber>
    </recommendedName>
    <alternativeName>
        <fullName evidence="7">L-isoaspartyl protein carboxyl methyltransferase</fullName>
    </alternativeName>
    <alternativeName>
        <fullName evidence="7">Protein L-isoaspartyl methyltransferase</fullName>
    </alternativeName>
    <alternativeName>
        <fullName evidence="7">Protein-beta-aspartate methyltransferase</fullName>
        <shortName evidence="7">PIMT</shortName>
    </alternativeName>
</protein>
<evidence type="ECO:0000256" key="3">
    <source>
        <dbReference type="ARBA" id="ARBA00022490"/>
    </source>
</evidence>
<dbReference type="NCBIfam" id="TIGR00080">
    <property type="entry name" value="pimt"/>
    <property type="match status" value="1"/>
</dbReference>
<dbReference type="Proteomes" id="UP000664303">
    <property type="component" value="Unassembled WGS sequence"/>
</dbReference>
<dbReference type="GO" id="GO:0005737">
    <property type="term" value="C:cytoplasm"/>
    <property type="evidence" value="ECO:0007669"/>
    <property type="project" value="UniProtKB-SubCell"/>
</dbReference>
<keyword evidence="5 7" id="KW-0808">Transferase</keyword>
<dbReference type="GO" id="GO:0032259">
    <property type="term" value="P:methylation"/>
    <property type="evidence" value="ECO:0007669"/>
    <property type="project" value="UniProtKB-KW"/>
</dbReference>
<dbReference type="EMBL" id="JAFKCZ010000003">
    <property type="protein sequence ID" value="MBN7795757.1"/>
    <property type="molecule type" value="Genomic_DNA"/>
</dbReference>
<evidence type="ECO:0000256" key="5">
    <source>
        <dbReference type="ARBA" id="ARBA00022679"/>
    </source>
</evidence>
<reference evidence="9" key="1">
    <citation type="submission" date="2021-02" db="EMBL/GenBank/DDBJ databases">
        <title>PHA producing bacteria isolated from coastal sediment in Guangdong, Shenzhen.</title>
        <authorList>
            <person name="Zheng W."/>
            <person name="Yu S."/>
            <person name="Huang Y."/>
        </authorList>
    </citation>
    <scope>NUCLEOTIDE SEQUENCE</scope>
    <source>
        <strain evidence="9">TN14-10</strain>
    </source>
</reference>
<evidence type="ECO:0000256" key="1">
    <source>
        <dbReference type="ARBA" id="ARBA00004496"/>
    </source>
</evidence>
<dbReference type="AlphaFoldDB" id="A0A939DDW5"/>
<keyword evidence="4 7" id="KW-0489">Methyltransferase</keyword>
<dbReference type="PROSITE" id="PS01279">
    <property type="entry name" value="PCMT"/>
    <property type="match status" value="1"/>
</dbReference>
<evidence type="ECO:0000313" key="10">
    <source>
        <dbReference type="Proteomes" id="UP000664303"/>
    </source>
</evidence>
<dbReference type="SUPFAM" id="SSF53335">
    <property type="entry name" value="S-adenosyl-L-methionine-dependent methyltransferases"/>
    <property type="match status" value="1"/>
</dbReference>
<dbReference type="Pfam" id="PF01135">
    <property type="entry name" value="PCMT"/>
    <property type="match status" value="1"/>
</dbReference>
<evidence type="ECO:0000256" key="6">
    <source>
        <dbReference type="ARBA" id="ARBA00022691"/>
    </source>
</evidence>
<dbReference type="HAMAP" id="MF_00090">
    <property type="entry name" value="PIMT"/>
    <property type="match status" value="1"/>
</dbReference>
<gene>
    <name evidence="7" type="primary">pcm</name>
    <name evidence="9" type="ORF">JYP50_04090</name>
</gene>
<dbReference type="PANTHER" id="PTHR11579">
    <property type="entry name" value="PROTEIN-L-ISOASPARTATE O-METHYLTRANSFERASE"/>
    <property type="match status" value="1"/>
</dbReference>
<evidence type="ECO:0000313" key="9">
    <source>
        <dbReference type="EMBL" id="MBN7795757.1"/>
    </source>
</evidence>
<dbReference type="RefSeq" id="WP_206559203.1">
    <property type="nucleotide sequence ID" value="NZ_JAFKCZ010000003.1"/>
</dbReference>
<dbReference type="CDD" id="cd02440">
    <property type="entry name" value="AdoMet_MTases"/>
    <property type="match status" value="1"/>
</dbReference>
<feature type="active site" evidence="7">
    <location>
        <position position="97"/>
    </location>
</feature>
<keyword evidence="3 7" id="KW-0963">Cytoplasm</keyword>
<sequence length="248" mass="26921">MYRILYWRRLRGAVLIAALTAVSADGAADAARERTQMLEEIRRSVRESADYTGREELRETTMAAMAAVPREAFVPAGQKPMANLNRPLPIGQGQTISQPLIVALMTDLLDPQPGDVVLEVGTGSGYQAAVLAQLVKQVYTVEIIPELAARARAAIASLGYDNITVRTGDGYAGWPQHAPFDGIIVTAAPEEIPPPLVEQLKTGGKLVIPLGPVHGFQQLVLVEKRDDGTLQRREVLPVAFVPLTRQRD</sequence>
<dbReference type="GO" id="GO:0030091">
    <property type="term" value="P:protein repair"/>
    <property type="evidence" value="ECO:0007669"/>
    <property type="project" value="UniProtKB-UniRule"/>
</dbReference>
<dbReference type="InterPro" id="IPR029063">
    <property type="entry name" value="SAM-dependent_MTases_sf"/>
</dbReference>
<evidence type="ECO:0000256" key="2">
    <source>
        <dbReference type="ARBA" id="ARBA00005369"/>
    </source>
</evidence>
<dbReference type="NCBIfam" id="NF001453">
    <property type="entry name" value="PRK00312.1"/>
    <property type="match status" value="1"/>
</dbReference>
<keyword evidence="8" id="KW-0732">Signal</keyword>
<dbReference type="EC" id="2.1.1.77" evidence="7"/>
<comment type="caution">
    <text evidence="9">The sequence shown here is derived from an EMBL/GenBank/DDBJ whole genome shotgun (WGS) entry which is preliminary data.</text>
</comment>
<comment type="function">
    <text evidence="7">Catalyzes the methyl esterification of L-isoaspartyl residues in peptides and proteins that result from spontaneous decomposition of normal L-aspartyl and L-asparaginyl residues. It plays a role in the repair and/or degradation of damaged proteins.</text>
</comment>
<evidence type="ECO:0000256" key="4">
    <source>
        <dbReference type="ARBA" id="ARBA00022603"/>
    </source>
</evidence>
<dbReference type="FunFam" id="3.40.50.150:FF:000010">
    <property type="entry name" value="Protein-L-isoaspartate O-methyltransferase"/>
    <property type="match status" value="1"/>
</dbReference>